<reference evidence="1" key="1">
    <citation type="submission" date="2022-11" db="UniProtKB">
        <authorList>
            <consortium name="EnsemblMetazoa"/>
        </authorList>
    </citation>
    <scope>IDENTIFICATION</scope>
</reference>
<dbReference type="Proteomes" id="UP000887567">
    <property type="component" value="Unplaced"/>
</dbReference>
<organism evidence="1 2">
    <name type="scientific">Exaiptasia diaphana</name>
    <name type="common">Tropical sea anemone</name>
    <name type="synonym">Aiptasia pulchella</name>
    <dbReference type="NCBI Taxonomy" id="2652724"/>
    <lineage>
        <taxon>Eukaryota</taxon>
        <taxon>Metazoa</taxon>
        <taxon>Cnidaria</taxon>
        <taxon>Anthozoa</taxon>
        <taxon>Hexacorallia</taxon>
        <taxon>Actiniaria</taxon>
        <taxon>Aiptasiidae</taxon>
        <taxon>Exaiptasia</taxon>
    </lineage>
</organism>
<keyword evidence="2" id="KW-1185">Reference proteome</keyword>
<protein>
    <submittedName>
        <fullName evidence="1">Uncharacterized protein</fullName>
    </submittedName>
</protein>
<name>A0A913YVV3_EXADI</name>
<dbReference type="EnsemblMetazoa" id="XM_028663387.1">
    <property type="protein sequence ID" value="XP_028519188.1"/>
    <property type="gene ID" value="LOC114576554"/>
</dbReference>
<dbReference type="GeneID" id="114576554"/>
<dbReference type="AlphaFoldDB" id="A0A913YVV3"/>
<evidence type="ECO:0000313" key="2">
    <source>
        <dbReference type="Proteomes" id="UP000887567"/>
    </source>
</evidence>
<accession>A0A913YVV3</accession>
<evidence type="ECO:0000313" key="1">
    <source>
        <dbReference type="EnsemblMetazoa" id="XP_028519188.1"/>
    </source>
</evidence>
<sequence length="107" mass="12307">MNGYEWTNRKDGPVERYPSDILNAKLLSYSLSTNCTDQEHYRELSTKLGWDLSTSQQHAYVSKICGAVPDMCVRGCCGRVDCNKVQNEALEEDKKEEFSDPCDMFRR</sequence>
<proteinExistence type="predicted"/>
<dbReference type="RefSeq" id="XP_028519188.1">
    <property type="nucleotide sequence ID" value="XM_028663387.1"/>
</dbReference>
<dbReference type="KEGG" id="epa:114576554"/>